<protein>
    <submittedName>
        <fullName evidence="3">Uncharacterized protein</fullName>
    </submittedName>
</protein>
<gene>
    <name evidence="3" type="ORF">F7725_025957</name>
</gene>
<proteinExistence type="predicted"/>
<keyword evidence="2" id="KW-0732">Signal</keyword>
<feature type="signal peptide" evidence="2">
    <location>
        <begin position="1"/>
        <end position="17"/>
    </location>
</feature>
<feature type="non-terminal residue" evidence="3">
    <location>
        <position position="83"/>
    </location>
</feature>
<comment type="caution">
    <text evidence="3">The sequence shown here is derived from an EMBL/GenBank/DDBJ whole genome shotgun (WGS) entry which is preliminary data.</text>
</comment>
<evidence type="ECO:0000313" key="4">
    <source>
        <dbReference type="Proteomes" id="UP000518266"/>
    </source>
</evidence>
<feature type="chain" id="PRO_5029784805" evidence="2">
    <location>
        <begin position="18"/>
        <end position="83"/>
    </location>
</feature>
<evidence type="ECO:0000256" key="1">
    <source>
        <dbReference type="SAM" id="MobiDB-lite"/>
    </source>
</evidence>
<dbReference type="AlphaFoldDB" id="A0A7J5X5Q8"/>
<reference evidence="3 4" key="1">
    <citation type="submission" date="2020-03" db="EMBL/GenBank/DDBJ databases">
        <title>Dissostichus mawsoni Genome sequencing and assembly.</title>
        <authorList>
            <person name="Park H."/>
        </authorList>
    </citation>
    <scope>NUCLEOTIDE SEQUENCE [LARGE SCALE GENOMIC DNA]</scope>
    <source>
        <strain evidence="3">DM0001</strain>
        <tissue evidence="3">Muscle</tissue>
    </source>
</reference>
<organism evidence="3 4">
    <name type="scientific">Dissostichus mawsoni</name>
    <name type="common">Antarctic cod</name>
    <dbReference type="NCBI Taxonomy" id="36200"/>
    <lineage>
        <taxon>Eukaryota</taxon>
        <taxon>Metazoa</taxon>
        <taxon>Chordata</taxon>
        <taxon>Craniata</taxon>
        <taxon>Vertebrata</taxon>
        <taxon>Euteleostomi</taxon>
        <taxon>Actinopterygii</taxon>
        <taxon>Neopterygii</taxon>
        <taxon>Teleostei</taxon>
        <taxon>Neoteleostei</taxon>
        <taxon>Acanthomorphata</taxon>
        <taxon>Eupercaria</taxon>
        <taxon>Perciformes</taxon>
        <taxon>Notothenioidei</taxon>
        <taxon>Nototheniidae</taxon>
        <taxon>Dissostichus</taxon>
    </lineage>
</organism>
<keyword evidence="4" id="KW-1185">Reference proteome</keyword>
<feature type="region of interest" description="Disordered" evidence="1">
    <location>
        <begin position="23"/>
        <end position="42"/>
    </location>
</feature>
<dbReference type="EMBL" id="JAAKFY010000027">
    <property type="protein sequence ID" value="KAF3832292.1"/>
    <property type="molecule type" value="Genomic_DNA"/>
</dbReference>
<evidence type="ECO:0000313" key="3">
    <source>
        <dbReference type="EMBL" id="KAF3832292.1"/>
    </source>
</evidence>
<evidence type="ECO:0000256" key="2">
    <source>
        <dbReference type="SAM" id="SignalP"/>
    </source>
</evidence>
<accession>A0A7J5X5Q8</accession>
<dbReference type="Proteomes" id="UP000518266">
    <property type="component" value="Unassembled WGS sequence"/>
</dbReference>
<name>A0A7J5X5Q8_DISMA</name>
<sequence>MAAAWGTVACFTASALAQSLQLRGGPPLNPHPPSLSPSSSLSLSLVFSPPTKPFINQPVGSRAAPDTWHTILAGGPDIVGGGQ</sequence>